<feature type="region of interest" description="Disordered" evidence="1">
    <location>
        <begin position="135"/>
        <end position="220"/>
    </location>
</feature>
<gene>
    <name evidence="2" type="primary">Dyak\GE10247</name>
    <name evidence="2" type="synonym">dyak_GLEANR_10189</name>
    <name evidence="2" type="synonym">GE10247</name>
    <name evidence="2" type="ORF">Dyak_GE10247</name>
</gene>
<dbReference type="EMBL" id="CM000160">
    <property type="protein sequence ID" value="EDW97917.2"/>
    <property type="molecule type" value="Genomic_DNA"/>
</dbReference>
<evidence type="ECO:0000313" key="2">
    <source>
        <dbReference type="EMBL" id="EDW97917.2"/>
    </source>
</evidence>
<organism evidence="2 3">
    <name type="scientific">Drosophila yakuba</name>
    <name type="common">Fruit fly</name>
    <dbReference type="NCBI Taxonomy" id="7245"/>
    <lineage>
        <taxon>Eukaryota</taxon>
        <taxon>Metazoa</taxon>
        <taxon>Ecdysozoa</taxon>
        <taxon>Arthropoda</taxon>
        <taxon>Hexapoda</taxon>
        <taxon>Insecta</taxon>
        <taxon>Pterygota</taxon>
        <taxon>Neoptera</taxon>
        <taxon>Endopterygota</taxon>
        <taxon>Diptera</taxon>
        <taxon>Brachycera</taxon>
        <taxon>Muscomorpha</taxon>
        <taxon>Ephydroidea</taxon>
        <taxon>Drosophilidae</taxon>
        <taxon>Drosophila</taxon>
        <taxon>Sophophora</taxon>
    </lineage>
</organism>
<dbReference type="OrthoDB" id="7858749at2759"/>
<reference evidence="2 3" key="1">
    <citation type="journal article" date="2007" name="Nature">
        <title>Evolution of genes and genomes on the Drosophila phylogeny.</title>
        <authorList>
            <consortium name="Drosophila 12 Genomes Consortium"/>
            <person name="Clark A.G."/>
            <person name="Eisen M.B."/>
            <person name="Smith D.R."/>
            <person name="Bergman C.M."/>
            <person name="Oliver B."/>
            <person name="Markow T.A."/>
            <person name="Kaufman T.C."/>
            <person name="Kellis M."/>
            <person name="Gelbart W."/>
            <person name="Iyer V.N."/>
            <person name="Pollard D.A."/>
            <person name="Sackton T.B."/>
            <person name="Larracuente A.M."/>
            <person name="Singh N.D."/>
            <person name="Abad J.P."/>
            <person name="Abt D.N."/>
            <person name="Adryan B."/>
            <person name="Aguade M."/>
            <person name="Akashi H."/>
            <person name="Anderson W.W."/>
            <person name="Aquadro C.F."/>
            <person name="Ardell D.H."/>
            <person name="Arguello R."/>
            <person name="Artieri C.G."/>
            <person name="Barbash D.A."/>
            <person name="Barker D."/>
            <person name="Barsanti P."/>
            <person name="Batterham P."/>
            <person name="Batzoglou S."/>
            <person name="Begun D."/>
            <person name="Bhutkar A."/>
            <person name="Blanco E."/>
            <person name="Bosak S.A."/>
            <person name="Bradley R.K."/>
            <person name="Brand A.D."/>
            <person name="Brent M.R."/>
            <person name="Brooks A.N."/>
            <person name="Brown R.H."/>
            <person name="Butlin R.K."/>
            <person name="Caggese C."/>
            <person name="Calvi B.R."/>
            <person name="Bernardo de Carvalho A."/>
            <person name="Caspi A."/>
            <person name="Castrezana S."/>
            <person name="Celniker S.E."/>
            <person name="Chang J.L."/>
            <person name="Chapple C."/>
            <person name="Chatterji S."/>
            <person name="Chinwalla A."/>
            <person name="Civetta A."/>
            <person name="Clifton S.W."/>
            <person name="Comeron J.M."/>
            <person name="Costello J.C."/>
            <person name="Coyne J.A."/>
            <person name="Daub J."/>
            <person name="David R.G."/>
            <person name="Delcher A.L."/>
            <person name="Delehaunty K."/>
            <person name="Do C.B."/>
            <person name="Ebling H."/>
            <person name="Edwards K."/>
            <person name="Eickbush T."/>
            <person name="Evans J.D."/>
            <person name="Filipski A."/>
            <person name="Findeiss S."/>
            <person name="Freyhult E."/>
            <person name="Fulton L."/>
            <person name="Fulton R."/>
            <person name="Garcia A.C."/>
            <person name="Gardiner A."/>
            <person name="Garfield D.A."/>
            <person name="Garvin B.E."/>
            <person name="Gibson G."/>
            <person name="Gilbert D."/>
            <person name="Gnerre S."/>
            <person name="Godfrey J."/>
            <person name="Good R."/>
            <person name="Gotea V."/>
            <person name="Gravely B."/>
            <person name="Greenberg A.J."/>
            <person name="Griffiths-Jones S."/>
            <person name="Gross S."/>
            <person name="Guigo R."/>
            <person name="Gustafson E.A."/>
            <person name="Haerty W."/>
            <person name="Hahn M.W."/>
            <person name="Halligan D.L."/>
            <person name="Halpern A.L."/>
            <person name="Halter G.M."/>
            <person name="Han M.V."/>
            <person name="Heger A."/>
            <person name="Hillier L."/>
            <person name="Hinrichs A.S."/>
            <person name="Holmes I."/>
            <person name="Hoskins R.A."/>
            <person name="Hubisz M.J."/>
            <person name="Hultmark D."/>
            <person name="Huntley M.A."/>
            <person name="Jaffe D.B."/>
            <person name="Jagadeeshan S."/>
            <person name="Jeck W.R."/>
            <person name="Johnson J."/>
            <person name="Jones C.D."/>
            <person name="Jordan W.C."/>
            <person name="Karpen G.H."/>
            <person name="Kataoka E."/>
            <person name="Keightley P.D."/>
            <person name="Kheradpour P."/>
            <person name="Kirkness E.F."/>
            <person name="Koerich L.B."/>
            <person name="Kristiansen K."/>
            <person name="Kudrna D."/>
            <person name="Kulathinal R.J."/>
            <person name="Kumar S."/>
            <person name="Kwok R."/>
            <person name="Lander E."/>
            <person name="Langley C.H."/>
            <person name="Lapoint R."/>
            <person name="Lazzaro B.P."/>
            <person name="Lee S.J."/>
            <person name="Levesque L."/>
            <person name="Li R."/>
            <person name="Lin C.F."/>
            <person name="Lin M.F."/>
            <person name="Lindblad-Toh K."/>
            <person name="Llopart A."/>
            <person name="Long M."/>
            <person name="Low L."/>
            <person name="Lozovsky E."/>
            <person name="Lu J."/>
            <person name="Luo M."/>
            <person name="Machado C.A."/>
            <person name="Makalowski W."/>
            <person name="Marzo M."/>
            <person name="Matsuda M."/>
            <person name="Matzkin L."/>
            <person name="McAllister B."/>
            <person name="McBride C.S."/>
            <person name="McKernan B."/>
            <person name="McKernan K."/>
            <person name="Mendez-Lago M."/>
            <person name="Minx P."/>
            <person name="Mollenhauer M.U."/>
            <person name="Montooth K."/>
            <person name="Mount S.M."/>
            <person name="Mu X."/>
            <person name="Myers E."/>
            <person name="Negre B."/>
            <person name="Newfeld S."/>
            <person name="Nielsen R."/>
            <person name="Noor M.A."/>
            <person name="O'Grady P."/>
            <person name="Pachter L."/>
            <person name="Papaceit M."/>
            <person name="Parisi M.J."/>
            <person name="Parisi M."/>
            <person name="Parts L."/>
            <person name="Pedersen J.S."/>
            <person name="Pesole G."/>
            <person name="Phillippy A.M."/>
            <person name="Ponting C.P."/>
            <person name="Pop M."/>
            <person name="Porcelli D."/>
            <person name="Powell J.R."/>
            <person name="Prohaska S."/>
            <person name="Pruitt K."/>
            <person name="Puig M."/>
            <person name="Quesneville H."/>
            <person name="Ram K.R."/>
            <person name="Rand D."/>
            <person name="Rasmussen M.D."/>
            <person name="Reed L.K."/>
            <person name="Reenan R."/>
            <person name="Reily A."/>
            <person name="Remington K.A."/>
            <person name="Rieger T.T."/>
            <person name="Ritchie M.G."/>
            <person name="Robin C."/>
            <person name="Rogers Y.H."/>
            <person name="Rohde C."/>
            <person name="Rozas J."/>
            <person name="Rubenfield M.J."/>
            <person name="Ruiz A."/>
            <person name="Russo S."/>
            <person name="Salzberg S.L."/>
            <person name="Sanchez-Gracia A."/>
            <person name="Saranga D.J."/>
            <person name="Sato H."/>
            <person name="Schaeffer S.W."/>
            <person name="Schatz M.C."/>
            <person name="Schlenke T."/>
            <person name="Schwartz R."/>
            <person name="Segarra C."/>
            <person name="Singh R.S."/>
            <person name="Sirot L."/>
            <person name="Sirota M."/>
            <person name="Sisneros N.B."/>
            <person name="Smith C.D."/>
            <person name="Smith T.F."/>
            <person name="Spieth J."/>
            <person name="Stage D.E."/>
            <person name="Stark A."/>
            <person name="Stephan W."/>
            <person name="Strausberg R.L."/>
            <person name="Strempel S."/>
            <person name="Sturgill D."/>
            <person name="Sutton G."/>
            <person name="Sutton G.G."/>
            <person name="Tao W."/>
            <person name="Teichmann S."/>
            <person name="Tobari Y.N."/>
            <person name="Tomimura Y."/>
            <person name="Tsolas J.M."/>
            <person name="Valente V.L."/>
            <person name="Venter E."/>
            <person name="Venter J.C."/>
            <person name="Vicario S."/>
            <person name="Vieira F.G."/>
            <person name="Vilella A.J."/>
            <person name="Villasante A."/>
            <person name="Walenz B."/>
            <person name="Wang J."/>
            <person name="Wasserman M."/>
            <person name="Watts T."/>
            <person name="Wilson D."/>
            <person name="Wilson R.K."/>
            <person name="Wing R.A."/>
            <person name="Wolfner M.F."/>
            <person name="Wong A."/>
            <person name="Wong G.K."/>
            <person name="Wu C.I."/>
            <person name="Wu G."/>
            <person name="Yamamoto D."/>
            <person name="Yang H.P."/>
            <person name="Yang S.P."/>
            <person name="Yorke J.A."/>
            <person name="Yoshida K."/>
            <person name="Zdobnov E."/>
            <person name="Zhang P."/>
            <person name="Zhang Y."/>
            <person name="Zimin A.V."/>
            <person name="Baldwin J."/>
            <person name="Abdouelleil A."/>
            <person name="Abdulkadir J."/>
            <person name="Abebe A."/>
            <person name="Abera B."/>
            <person name="Abreu J."/>
            <person name="Acer S.C."/>
            <person name="Aftuck L."/>
            <person name="Alexander A."/>
            <person name="An P."/>
            <person name="Anderson E."/>
            <person name="Anderson S."/>
            <person name="Arachi H."/>
            <person name="Azer M."/>
            <person name="Bachantsang P."/>
            <person name="Barry A."/>
            <person name="Bayul T."/>
            <person name="Berlin A."/>
            <person name="Bessette D."/>
            <person name="Bloom T."/>
            <person name="Blye J."/>
            <person name="Boguslavskiy L."/>
            <person name="Bonnet C."/>
            <person name="Boukhgalter B."/>
            <person name="Bourzgui I."/>
            <person name="Brown A."/>
            <person name="Cahill P."/>
            <person name="Channer S."/>
            <person name="Cheshatsang Y."/>
            <person name="Chuda L."/>
            <person name="Citroen M."/>
            <person name="Collymore A."/>
            <person name="Cooke P."/>
            <person name="Costello M."/>
            <person name="D'Aco K."/>
            <person name="Daza R."/>
            <person name="De Haan G."/>
            <person name="DeGray S."/>
            <person name="DeMaso C."/>
            <person name="Dhargay N."/>
            <person name="Dooley K."/>
            <person name="Dooley E."/>
            <person name="Doricent M."/>
            <person name="Dorje P."/>
            <person name="Dorjee K."/>
            <person name="Dupes A."/>
            <person name="Elong R."/>
            <person name="Falk J."/>
            <person name="Farina A."/>
            <person name="Faro S."/>
            <person name="Ferguson D."/>
            <person name="Fisher S."/>
            <person name="Foley C.D."/>
            <person name="Franke A."/>
            <person name="Friedrich D."/>
            <person name="Gadbois L."/>
            <person name="Gearin G."/>
            <person name="Gearin C.R."/>
            <person name="Giannoukos G."/>
            <person name="Goode T."/>
            <person name="Graham J."/>
            <person name="Grandbois E."/>
            <person name="Grewal S."/>
            <person name="Gyaltsen K."/>
            <person name="Hafez N."/>
            <person name="Hagos B."/>
            <person name="Hall J."/>
            <person name="Henson C."/>
            <person name="Hollinger A."/>
            <person name="Honan T."/>
            <person name="Huard M.D."/>
            <person name="Hughes L."/>
            <person name="Hurhula B."/>
            <person name="Husby M.E."/>
            <person name="Kamat A."/>
            <person name="Kanga B."/>
            <person name="Kashin S."/>
            <person name="Khazanovich D."/>
            <person name="Kisner P."/>
            <person name="Lance K."/>
            <person name="Lara M."/>
            <person name="Lee W."/>
            <person name="Lennon N."/>
            <person name="Letendre F."/>
            <person name="LeVine R."/>
            <person name="Lipovsky A."/>
            <person name="Liu X."/>
            <person name="Liu J."/>
            <person name="Liu S."/>
            <person name="Lokyitsang T."/>
            <person name="Lokyitsang Y."/>
            <person name="Lubonja R."/>
            <person name="Lui A."/>
            <person name="MacDonald P."/>
            <person name="Magnisalis V."/>
            <person name="Maru K."/>
            <person name="Matthews C."/>
            <person name="McCusker W."/>
            <person name="McDonough S."/>
            <person name="Mehta T."/>
            <person name="Meldrim J."/>
            <person name="Meneus L."/>
            <person name="Mihai O."/>
            <person name="Mihalev A."/>
            <person name="Mihova T."/>
            <person name="Mittelman R."/>
            <person name="Mlenga V."/>
            <person name="Montmayeur A."/>
            <person name="Mulrain L."/>
            <person name="Navidi A."/>
            <person name="Naylor J."/>
            <person name="Negash T."/>
            <person name="Nguyen T."/>
            <person name="Nguyen N."/>
            <person name="Nicol R."/>
            <person name="Norbu C."/>
            <person name="Norbu N."/>
            <person name="Novod N."/>
            <person name="O'Neill B."/>
            <person name="Osman S."/>
            <person name="Markiewicz E."/>
            <person name="Oyono O.L."/>
            <person name="Patti C."/>
            <person name="Phunkhang P."/>
            <person name="Pierre F."/>
            <person name="Priest M."/>
            <person name="Raghuraman S."/>
            <person name="Rege F."/>
            <person name="Reyes R."/>
            <person name="Rise C."/>
            <person name="Rogov P."/>
            <person name="Ross K."/>
            <person name="Ryan E."/>
            <person name="Settipalli S."/>
            <person name="Shea T."/>
            <person name="Sherpa N."/>
            <person name="Shi L."/>
            <person name="Shih D."/>
            <person name="Sparrow T."/>
            <person name="Spaulding J."/>
            <person name="Stalker J."/>
            <person name="Stange-Thomann N."/>
            <person name="Stavropoulos S."/>
            <person name="Stone C."/>
            <person name="Strader C."/>
            <person name="Tesfaye S."/>
            <person name="Thomson T."/>
            <person name="Thoulutsang Y."/>
            <person name="Thoulutsang D."/>
            <person name="Topham K."/>
            <person name="Topping I."/>
            <person name="Tsamla T."/>
            <person name="Vassiliev H."/>
            <person name="Vo A."/>
            <person name="Wangchuk T."/>
            <person name="Wangdi T."/>
            <person name="Weiand M."/>
            <person name="Wilkinson J."/>
            <person name="Wilson A."/>
            <person name="Yadav S."/>
            <person name="Young G."/>
            <person name="Yu Q."/>
            <person name="Zembek L."/>
            <person name="Zhong D."/>
            <person name="Zimmer A."/>
            <person name="Zwirko Z."/>
            <person name="Jaffe D.B."/>
            <person name="Alvarez P."/>
            <person name="Brockman W."/>
            <person name="Butler J."/>
            <person name="Chin C."/>
            <person name="Gnerre S."/>
            <person name="Grabherr M."/>
            <person name="Kleber M."/>
            <person name="Mauceli E."/>
            <person name="MacCallum I."/>
        </authorList>
    </citation>
    <scope>NUCLEOTIDE SEQUENCE [LARGE SCALE GENOMIC DNA]</scope>
    <source>
        <strain evidence="3">Tai18E2 / Tucson 14021-0261.01</strain>
    </source>
</reference>
<evidence type="ECO:0000313" key="3">
    <source>
        <dbReference type="Proteomes" id="UP000002282"/>
    </source>
</evidence>
<feature type="compositionally biased region" description="Low complexity" evidence="1">
    <location>
        <begin position="153"/>
        <end position="168"/>
    </location>
</feature>
<name>B4PKW8_DROYA</name>
<dbReference type="AlphaFoldDB" id="B4PKW8"/>
<dbReference type="KEGG" id="dya:Dyak_GE10247"/>
<proteinExistence type="predicted"/>
<dbReference type="HOGENOM" id="CLU_1397678_0_0_1"/>
<protein>
    <submittedName>
        <fullName evidence="2">Uncharacterized protein</fullName>
    </submittedName>
</protein>
<sequence>MSASRQNRSTLGYYEYFTPGIYDYPVIQCAASANRSYNMMDPLLTSASSTWSIPDGNAAYVAGPMGVINYLSDMQTHLALPTSENVETGLICTTIENHSCYHEQRTEYVQMEDELTDDDEGYGYEIPELHLCFNHSQSESGGADKSGDSQRTSSSCSSVEISEQSESGEYVKSDSVPRKRRRKVPEKRIYTAEQGYVVEEPTSEPSEDDDEPLPPTKSRK</sequence>
<feature type="compositionally biased region" description="Acidic residues" evidence="1">
    <location>
        <begin position="201"/>
        <end position="212"/>
    </location>
</feature>
<keyword evidence="3" id="KW-1185">Reference proteome</keyword>
<dbReference type="Proteomes" id="UP000002282">
    <property type="component" value="Chromosome 3R"/>
</dbReference>
<evidence type="ECO:0000256" key="1">
    <source>
        <dbReference type="SAM" id="MobiDB-lite"/>
    </source>
</evidence>
<accession>B4PKW8</accession>
<reference evidence="2 3" key="2">
    <citation type="journal article" date="2007" name="PLoS Biol.">
        <title>Principles of genome evolution in the Drosophila melanogaster species group.</title>
        <authorList>
            <person name="Ranz J.M."/>
            <person name="Maurin D."/>
            <person name="Chan Y.S."/>
            <person name="von Grotthuss M."/>
            <person name="Hillier L.W."/>
            <person name="Roote J."/>
            <person name="Ashburner M."/>
            <person name="Bergman C.M."/>
        </authorList>
    </citation>
    <scope>NUCLEOTIDE SEQUENCE [LARGE SCALE GENOMIC DNA]</scope>
    <source>
        <strain evidence="3">Tai18E2 / Tucson 14021-0261.01</strain>
    </source>
</reference>